<keyword evidence="1" id="KW-0732">Signal</keyword>
<dbReference type="Gene3D" id="2.160.20.120">
    <property type="match status" value="1"/>
</dbReference>
<evidence type="ECO:0000313" key="4">
    <source>
        <dbReference type="Proteomes" id="UP000197783"/>
    </source>
</evidence>
<keyword evidence="4" id="KW-1185">Reference proteome</keyword>
<sequence length="237" mass="24096">MIARFIPLLALSAAMPVAMPVMAADRTVSVGSFERVRVDGPFEVRIIAGGSPGAKLAGDRDLIERIAVQVNGGTLTVRLGTGGWGERFATRNATPPIITLSTPRLTNLAVSAGARTSVNQMTGQQVAVSVHGSGSLVVERVDADQFTAALLGAGTLIVGGQANRARLTSDGAATIDAAKLAVKDLVVQLNGLGETIAMARQTAQVTTTGLGKVTVTGPATCTVRAIAGGPVICGSRK</sequence>
<dbReference type="InterPro" id="IPR021255">
    <property type="entry name" value="DUF2807"/>
</dbReference>
<name>A0A245ZM18_9SPHN</name>
<feature type="signal peptide" evidence="1">
    <location>
        <begin position="1"/>
        <end position="23"/>
    </location>
</feature>
<accession>A0A245ZM18</accession>
<evidence type="ECO:0000313" key="3">
    <source>
        <dbReference type="EMBL" id="OWK30782.1"/>
    </source>
</evidence>
<dbReference type="EMBL" id="NBBJ01000002">
    <property type="protein sequence ID" value="OWK30782.1"/>
    <property type="molecule type" value="Genomic_DNA"/>
</dbReference>
<evidence type="ECO:0000259" key="2">
    <source>
        <dbReference type="Pfam" id="PF10988"/>
    </source>
</evidence>
<comment type="caution">
    <text evidence="3">The sequence shown here is derived from an EMBL/GenBank/DDBJ whole genome shotgun (WGS) entry which is preliminary data.</text>
</comment>
<evidence type="ECO:0000256" key="1">
    <source>
        <dbReference type="SAM" id="SignalP"/>
    </source>
</evidence>
<protein>
    <recommendedName>
        <fullName evidence="2">Putative auto-transporter adhesin head GIN domain-containing protein</fullName>
    </recommendedName>
</protein>
<dbReference type="RefSeq" id="WP_088333480.1">
    <property type="nucleotide sequence ID" value="NZ_NBBJ01000002.1"/>
</dbReference>
<proteinExistence type="predicted"/>
<dbReference type="Proteomes" id="UP000197783">
    <property type="component" value="Unassembled WGS sequence"/>
</dbReference>
<gene>
    <name evidence="3" type="ORF">SPMU_17710</name>
</gene>
<reference evidence="3 4" key="1">
    <citation type="submission" date="2017-03" db="EMBL/GenBank/DDBJ databases">
        <title>Genome sequence of Sphingomonas mucosissima DSM 17494.</title>
        <authorList>
            <person name="Poehlein A."/>
            <person name="Wuebbeler J.H."/>
            <person name="Steinbuechel A."/>
            <person name="Daniel R."/>
        </authorList>
    </citation>
    <scope>NUCLEOTIDE SEQUENCE [LARGE SCALE GENOMIC DNA]</scope>
    <source>
        <strain evidence="3 4">DSM 17494</strain>
    </source>
</reference>
<dbReference type="OrthoDB" id="7478143at2"/>
<dbReference type="AlphaFoldDB" id="A0A245ZM18"/>
<dbReference type="Pfam" id="PF10988">
    <property type="entry name" value="DUF2807"/>
    <property type="match status" value="1"/>
</dbReference>
<feature type="domain" description="Putative auto-transporter adhesin head GIN" evidence="2">
    <location>
        <begin position="33"/>
        <end position="217"/>
    </location>
</feature>
<feature type="chain" id="PRO_5012376790" description="Putative auto-transporter adhesin head GIN domain-containing protein" evidence="1">
    <location>
        <begin position="24"/>
        <end position="237"/>
    </location>
</feature>
<organism evidence="3 4">
    <name type="scientific">Sphingomonas mucosissima</name>
    <dbReference type="NCBI Taxonomy" id="370959"/>
    <lineage>
        <taxon>Bacteria</taxon>
        <taxon>Pseudomonadati</taxon>
        <taxon>Pseudomonadota</taxon>
        <taxon>Alphaproteobacteria</taxon>
        <taxon>Sphingomonadales</taxon>
        <taxon>Sphingomonadaceae</taxon>
        <taxon>Sphingomonas</taxon>
    </lineage>
</organism>